<dbReference type="Proteomes" id="UP000770785">
    <property type="component" value="Unassembled WGS sequence"/>
</dbReference>
<keyword evidence="1" id="KW-0732">Signal</keyword>
<evidence type="ECO:0000313" key="3">
    <source>
        <dbReference type="Proteomes" id="UP000770785"/>
    </source>
</evidence>
<accession>A0ABX0X8F7</accession>
<dbReference type="EMBL" id="JAATJH010000001">
    <property type="protein sequence ID" value="NJC25128.1"/>
    <property type="molecule type" value="Genomic_DNA"/>
</dbReference>
<dbReference type="RefSeq" id="WP_168035896.1">
    <property type="nucleotide sequence ID" value="NZ_JAATJH010000001.1"/>
</dbReference>
<gene>
    <name evidence="2" type="ORF">GGR27_000609</name>
</gene>
<feature type="chain" id="PRO_5046600144" evidence="1">
    <location>
        <begin position="19"/>
        <end position="180"/>
    </location>
</feature>
<protein>
    <submittedName>
        <fullName evidence="2">Uncharacterized protein</fullName>
    </submittedName>
</protein>
<sequence>MRPLLLALSLLLCTSVRAQISPDSTIAFTPVDLSTHALLTAAPWQELDENGKPSYLLSLNREGNFDEDAQREDARKYRHLLGRWVLDTNTNTVTLSVDGFMGEGLLHSRYRRGRDYYVAYEIIEASQQELQLKDVKTSRIRSFIASDPAAVEDQATKRLPQFPEKDKPSVFTLPDFNGGF</sequence>
<evidence type="ECO:0000256" key="1">
    <source>
        <dbReference type="SAM" id="SignalP"/>
    </source>
</evidence>
<evidence type="ECO:0000313" key="2">
    <source>
        <dbReference type="EMBL" id="NJC25128.1"/>
    </source>
</evidence>
<comment type="caution">
    <text evidence="2">The sequence shown here is derived from an EMBL/GenBank/DDBJ whole genome shotgun (WGS) entry which is preliminary data.</text>
</comment>
<proteinExistence type="predicted"/>
<keyword evidence="3" id="KW-1185">Reference proteome</keyword>
<reference evidence="2 3" key="1">
    <citation type="submission" date="2020-03" db="EMBL/GenBank/DDBJ databases">
        <title>Genomic Encyclopedia of Type Strains, Phase IV (KMG-IV): sequencing the most valuable type-strain genomes for metagenomic binning, comparative biology and taxonomic classification.</title>
        <authorList>
            <person name="Goeker M."/>
        </authorList>
    </citation>
    <scope>NUCLEOTIDE SEQUENCE [LARGE SCALE GENOMIC DNA]</scope>
    <source>
        <strain evidence="2 3">DSM 105096</strain>
    </source>
</reference>
<feature type="signal peptide" evidence="1">
    <location>
        <begin position="1"/>
        <end position="18"/>
    </location>
</feature>
<name>A0ABX0X8F7_9BACT</name>
<organism evidence="2 3">
    <name type="scientific">Neolewinella antarctica</name>
    <dbReference type="NCBI Taxonomy" id="442734"/>
    <lineage>
        <taxon>Bacteria</taxon>
        <taxon>Pseudomonadati</taxon>
        <taxon>Bacteroidota</taxon>
        <taxon>Saprospiria</taxon>
        <taxon>Saprospirales</taxon>
        <taxon>Lewinellaceae</taxon>
        <taxon>Neolewinella</taxon>
    </lineage>
</organism>